<accession>A0A1F4ZAV5</accession>
<evidence type="ECO:0000313" key="3">
    <source>
        <dbReference type="Proteomes" id="UP000177080"/>
    </source>
</evidence>
<comment type="caution">
    <text evidence="2">The sequence shown here is derived from an EMBL/GenBank/DDBJ whole genome shotgun (WGS) entry which is preliminary data.</text>
</comment>
<gene>
    <name evidence="2" type="ORF">A2989_01050</name>
</gene>
<organism evidence="2 3">
    <name type="scientific">Candidatus Amesbacteria bacterium RIFCSPLOWO2_01_FULL_48_25</name>
    <dbReference type="NCBI Taxonomy" id="1797259"/>
    <lineage>
        <taxon>Bacteria</taxon>
        <taxon>Candidatus Amesiibacteriota</taxon>
    </lineage>
</organism>
<feature type="region of interest" description="Disordered" evidence="1">
    <location>
        <begin position="47"/>
        <end position="67"/>
    </location>
</feature>
<proteinExistence type="predicted"/>
<protein>
    <submittedName>
        <fullName evidence="2">Uncharacterized protein</fullName>
    </submittedName>
</protein>
<dbReference type="EMBL" id="MEXN01000007">
    <property type="protein sequence ID" value="OGD03403.1"/>
    <property type="molecule type" value="Genomic_DNA"/>
</dbReference>
<sequence length="67" mass="7094">MSPKVIFGEPGDSITTYFILSTQLLSKFNTPGAQVVKGTSNLQVPTANNKLWPGREGTSKNGIIDGA</sequence>
<dbReference type="STRING" id="1797259.A2989_01050"/>
<dbReference type="AlphaFoldDB" id="A0A1F4ZAV5"/>
<dbReference type="Proteomes" id="UP000177080">
    <property type="component" value="Unassembled WGS sequence"/>
</dbReference>
<name>A0A1F4ZAV5_9BACT</name>
<evidence type="ECO:0000313" key="2">
    <source>
        <dbReference type="EMBL" id="OGD03403.1"/>
    </source>
</evidence>
<reference evidence="2 3" key="1">
    <citation type="journal article" date="2016" name="Nat. Commun.">
        <title>Thousands of microbial genomes shed light on interconnected biogeochemical processes in an aquifer system.</title>
        <authorList>
            <person name="Anantharaman K."/>
            <person name="Brown C.T."/>
            <person name="Hug L.A."/>
            <person name="Sharon I."/>
            <person name="Castelle C.J."/>
            <person name="Probst A.J."/>
            <person name="Thomas B.C."/>
            <person name="Singh A."/>
            <person name="Wilkins M.J."/>
            <person name="Karaoz U."/>
            <person name="Brodie E.L."/>
            <person name="Williams K.H."/>
            <person name="Hubbard S.S."/>
            <person name="Banfield J.F."/>
        </authorList>
    </citation>
    <scope>NUCLEOTIDE SEQUENCE [LARGE SCALE GENOMIC DNA]</scope>
</reference>
<evidence type="ECO:0000256" key="1">
    <source>
        <dbReference type="SAM" id="MobiDB-lite"/>
    </source>
</evidence>